<dbReference type="Pfam" id="PF02133">
    <property type="entry name" value="Transp_cyt_pur"/>
    <property type="match status" value="1"/>
</dbReference>
<evidence type="ECO:0000256" key="4">
    <source>
        <dbReference type="ARBA" id="ARBA00022989"/>
    </source>
</evidence>
<comment type="caution">
    <text evidence="7">The sequence shown here is derived from an EMBL/GenBank/DDBJ whole genome shotgun (WGS) entry which is preliminary data.</text>
</comment>
<feature type="transmembrane region" description="Helical" evidence="6">
    <location>
        <begin position="35"/>
        <end position="53"/>
    </location>
</feature>
<dbReference type="InterPro" id="IPR030191">
    <property type="entry name" value="CodB"/>
</dbReference>
<feature type="transmembrane region" description="Helical" evidence="6">
    <location>
        <begin position="290"/>
        <end position="316"/>
    </location>
</feature>
<feature type="transmembrane region" description="Helical" evidence="6">
    <location>
        <begin position="59"/>
        <end position="91"/>
    </location>
</feature>
<comment type="similarity">
    <text evidence="2">Belongs to the purine-cytosine permease (2.A.39) family.</text>
</comment>
<accession>A0ABW3TSA1</accession>
<keyword evidence="4 6" id="KW-1133">Transmembrane helix</keyword>
<evidence type="ECO:0000313" key="8">
    <source>
        <dbReference type="Proteomes" id="UP001597181"/>
    </source>
</evidence>
<sequence length="492" mass="52634">MVDYIRTETISAVRVPEDATLNELPLLPKERLWGFWDYSVVNIGLAIATWAFLQGATVAYYVGAVQAIASIVIGYGISVLLVALSPVLASAKYGVEQFVMLRSIFGHAGARLVMIITSTIFAAAWSAILAIMLGHGVVNIINTLFGVSVSKTGAAVSVLGLIAIIASWAILARGPVSVERVSQIVAPALVIILVVIVVIIFTRVSWEELTAIPPLDPEENPHVSFMVAIELGIAGGFAWWPNMGNLARLTRSARIAFWPNWIGIFGASVFAAIVGTFAALLLKITEPTDWLVPLTGAVFGTIALIAIAFANVTAILSQGYGSMLALRSGGGNLFRRMAWPLMGVIILGPAGILVFFPEAVYENYGRFLSWGAILVAPLVGIGIVDYFILRRTRVPVRELYKPVATSAVGYWRGWNPCAFAALAAGAITYTLLLHPISYEPSPWFLYTTASIPSCLVGGLVYWVLTTSVTQPLGLGGYALETPVSTGIINAPR</sequence>
<dbReference type="EMBL" id="JBHTLY010000009">
    <property type="protein sequence ID" value="MFD1203174.1"/>
    <property type="molecule type" value="Genomic_DNA"/>
</dbReference>
<evidence type="ECO:0000256" key="1">
    <source>
        <dbReference type="ARBA" id="ARBA00004141"/>
    </source>
</evidence>
<evidence type="ECO:0000256" key="2">
    <source>
        <dbReference type="ARBA" id="ARBA00008974"/>
    </source>
</evidence>
<evidence type="ECO:0000256" key="3">
    <source>
        <dbReference type="ARBA" id="ARBA00022692"/>
    </source>
</evidence>
<feature type="transmembrane region" description="Helical" evidence="6">
    <location>
        <begin position="184"/>
        <end position="202"/>
    </location>
</feature>
<evidence type="ECO:0000256" key="6">
    <source>
        <dbReference type="SAM" id="Phobius"/>
    </source>
</evidence>
<reference evidence="8" key="1">
    <citation type="journal article" date="2019" name="Int. J. Syst. Evol. Microbiol.">
        <title>The Global Catalogue of Microorganisms (GCM) 10K type strain sequencing project: providing services to taxonomists for standard genome sequencing and annotation.</title>
        <authorList>
            <consortium name="The Broad Institute Genomics Platform"/>
            <consortium name="The Broad Institute Genome Sequencing Center for Infectious Disease"/>
            <person name="Wu L."/>
            <person name="Ma J."/>
        </authorList>
    </citation>
    <scope>NUCLEOTIDE SEQUENCE [LARGE SCALE GENOMIC DNA]</scope>
    <source>
        <strain evidence="8">CCUG 50213</strain>
    </source>
</reference>
<gene>
    <name evidence="7" type="ORF">ACFQ3U_14845</name>
</gene>
<feature type="transmembrane region" description="Helical" evidence="6">
    <location>
        <begin position="410"/>
        <end position="431"/>
    </location>
</feature>
<feature type="transmembrane region" description="Helical" evidence="6">
    <location>
        <begin position="337"/>
        <end position="356"/>
    </location>
</feature>
<feature type="transmembrane region" description="Helical" evidence="6">
    <location>
        <begin position="153"/>
        <end position="172"/>
    </location>
</feature>
<evidence type="ECO:0000313" key="7">
    <source>
        <dbReference type="EMBL" id="MFD1203174.1"/>
    </source>
</evidence>
<dbReference type="Proteomes" id="UP001597181">
    <property type="component" value="Unassembled WGS sequence"/>
</dbReference>
<dbReference type="RefSeq" id="WP_343961501.1">
    <property type="nucleotide sequence ID" value="NZ_BAAAKZ010000012.1"/>
</dbReference>
<keyword evidence="5 6" id="KW-0472">Membrane</keyword>
<keyword evidence="3 6" id="KW-0812">Transmembrane</keyword>
<feature type="transmembrane region" description="Helical" evidence="6">
    <location>
        <begin position="368"/>
        <end position="389"/>
    </location>
</feature>
<proteinExistence type="inferred from homology"/>
<organism evidence="7 8">
    <name type="scientific">Leucobacter albus</name>
    <dbReference type="NCBI Taxonomy" id="272210"/>
    <lineage>
        <taxon>Bacteria</taxon>
        <taxon>Bacillati</taxon>
        <taxon>Actinomycetota</taxon>
        <taxon>Actinomycetes</taxon>
        <taxon>Micrococcales</taxon>
        <taxon>Microbacteriaceae</taxon>
        <taxon>Leucobacter</taxon>
    </lineage>
</organism>
<name>A0ABW3TSA1_9MICO</name>
<feature type="transmembrane region" description="Helical" evidence="6">
    <location>
        <begin position="261"/>
        <end position="284"/>
    </location>
</feature>
<comment type="subcellular location">
    <subcellularLocation>
        <location evidence="1">Membrane</location>
        <topology evidence="1">Multi-pass membrane protein</topology>
    </subcellularLocation>
</comment>
<evidence type="ECO:0000256" key="5">
    <source>
        <dbReference type="ARBA" id="ARBA00023136"/>
    </source>
</evidence>
<dbReference type="PANTHER" id="PTHR30569:SF0">
    <property type="entry name" value="CYTOSINE PERMEASE"/>
    <property type="match status" value="1"/>
</dbReference>
<feature type="transmembrane region" description="Helical" evidence="6">
    <location>
        <begin position="222"/>
        <end position="240"/>
    </location>
</feature>
<feature type="transmembrane region" description="Helical" evidence="6">
    <location>
        <begin position="112"/>
        <end position="133"/>
    </location>
</feature>
<dbReference type="Gene3D" id="1.10.4160.10">
    <property type="entry name" value="Hydantoin permease"/>
    <property type="match status" value="1"/>
</dbReference>
<keyword evidence="8" id="KW-1185">Reference proteome</keyword>
<feature type="transmembrane region" description="Helical" evidence="6">
    <location>
        <begin position="443"/>
        <end position="464"/>
    </location>
</feature>
<dbReference type="InterPro" id="IPR001248">
    <property type="entry name" value="Pur-cyt_permease"/>
</dbReference>
<protein>
    <submittedName>
        <fullName evidence="7">Cytosine permease</fullName>
    </submittedName>
</protein>
<dbReference type="PANTHER" id="PTHR30569">
    <property type="entry name" value="CYTOSINE TRANSPORTER CODB"/>
    <property type="match status" value="1"/>
</dbReference>